<evidence type="ECO:0000259" key="2">
    <source>
        <dbReference type="PROSITE" id="PS50213"/>
    </source>
</evidence>
<dbReference type="AlphaFoldDB" id="A0A0H0XQV3"/>
<keyword evidence="4" id="KW-1185">Reference proteome</keyword>
<feature type="domain" description="FAS1" evidence="2">
    <location>
        <begin position="34"/>
        <end position="178"/>
    </location>
</feature>
<dbReference type="FunFam" id="2.30.180.10:FF:000014">
    <property type="entry name" value="Stabilin 1"/>
    <property type="match status" value="1"/>
</dbReference>
<dbReference type="GO" id="GO:0005615">
    <property type="term" value="C:extracellular space"/>
    <property type="evidence" value="ECO:0007669"/>
    <property type="project" value="TreeGrafter"/>
</dbReference>
<evidence type="ECO:0000256" key="1">
    <source>
        <dbReference type="SAM" id="SignalP"/>
    </source>
</evidence>
<feature type="chain" id="PRO_5002589519" description="FAS1 domain-containing protein" evidence="1">
    <location>
        <begin position="25"/>
        <end position="181"/>
    </location>
</feature>
<dbReference type="Pfam" id="PF02469">
    <property type="entry name" value="Fasciclin"/>
    <property type="match status" value="1"/>
</dbReference>
<dbReference type="InterPro" id="IPR000782">
    <property type="entry name" value="FAS1_domain"/>
</dbReference>
<dbReference type="SUPFAM" id="SSF82153">
    <property type="entry name" value="FAS1 domain"/>
    <property type="match status" value="1"/>
</dbReference>
<keyword evidence="1" id="KW-0732">Signal</keyword>
<dbReference type="Proteomes" id="UP000053455">
    <property type="component" value="Unassembled WGS sequence"/>
</dbReference>
<dbReference type="PANTHER" id="PTHR10900:SF77">
    <property type="entry name" value="FI19380P1"/>
    <property type="match status" value="1"/>
</dbReference>
<protein>
    <recommendedName>
        <fullName evidence="2">FAS1 domain-containing protein</fullName>
    </recommendedName>
</protein>
<evidence type="ECO:0000313" key="3">
    <source>
        <dbReference type="EMBL" id="KLI64287.1"/>
    </source>
</evidence>
<accession>A0A0H0XQV3</accession>
<dbReference type="RefSeq" id="WP_047092147.1">
    <property type="nucleotide sequence ID" value="NZ_LBHU01000001.1"/>
</dbReference>
<reference evidence="3 4" key="1">
    <citation type="submission" date="2015-04" db="EMBL/GenBank/DDBJ databases">
        <title>The draft genome sequence of Erythrobacter marinus HWDM-33.</title>
        <authorList>
            <person name="Zhuang L."/>
            <person name="Liu Y."/>
            <person name="Shao Z."/>
        </authorList>
    </citation>
    <scope>NUCLEOTIDE SEQUENCE [LARGE SCALE GENOMIC DNA]</scope>
    <source>
        <strain evidence="3 4">HWDM-33</strain>
    </source>
</reference>
<dbReference type="STRING" id="874156.GCA_001021555_01045"/>
<comment type="caution">
    <text evidence="3">The sequence shown here is derived from an EMBL/GenBank/DDBJ whole genome shotgun (WGS) entry which is preliminary data.</text>
</comment>
<feature type="signal peptide" evidence="1">
    <location>
        <begin position="1"/>
        <end position="24"/>
    </location>
</feature>
<gene>
    <name evidence="3" type="ORF">AAV99_01185</name>
</gene>
<dbReference type="PATRIC" id="fig|874156.12.peg.247"/>
<dbReference type="PANTHER" id="PTHR10900">
    <property type="entry name" value="PERIOSTIN-RELATED"/>
    <property type="match status" value="1"/>
</dbReference>
<dbReference type="PROSITE" id="PS50213">
    <property type="entry name" value="FAS1"/>
    <property type="match status" value="1"/>
</dbReference>
<dbReference type="SMART" id="SM00554">
    <property type="entry name" value="FAS1"/>
    <property type="match status" value="1"/>
</dbReference>
<dbReference type="InterPro" id="IPR050904">
    <property type="entry name" value="Adhesion/Biosynth-related"/>
</dbReference>
<dbReference type="InterPro" id="IPR036378">
    <property type="entry name" value="FAS1_dom_sf"/>
</dbReference>
<proteinExistence type="predicted"/>
<dbReference type="OrthoDB" id="9800666at2"/>
<organism evidence="3 4">
    <name type="scientific">Aurantiacibacter marinus</name>
    <dbReference type="NCBI Taxonomy" id="874156"/>
    <lineage>
        <taxon>Bacteria</taxon>
        <taxon>Pseudomonadati</taxon>
        <taxon>Pseudomonadota</taxon>
        <taxon>Alphaproteobacteria</taxon>
        <taxon>Sphingomonadales</taxon>
        <taxon>Erythrobacteraceae</taxon>
        <taxon>Aurantiacibacter</taxon>
    </lineage>
</organism>
<dbReference type="Gene3D" id="2.30.180.10">
    <property type="entry name" value="FAS1 domain"/>
    <property type="match status" value="1"/>
</dbReference>
<dbReference type="EMBL" id="LBHU01000001">
    <property type="protein sequence ID" value="KLI64287.1"/>
    <property type="molecule type" value="Genomic_DNA"/>
</dbReference>
<sequence>MFKPTARFAATLAGAMLLAAPAAAHNHNHHHDTAPNIVQAAAANDDFETLVAAVQAADLAGALSGDGPFTVFAPTDLAFDALPAGTVQTLLQPANKDALTGVLTYHVVAGRVSASDLIGLIEAGDGHARITTLGGGTLIARLNNGNVVLTDAADRQVLVTATDIETSNGVIHVLDRVLLPG</sequence>
<evidence type="ECO:0000313" key="4">
    <source>
        <dbReference type="Proteomes" id="UP000053455"/>
    </source>
</evidence>
<name>A0A0H0XQV3_9SPHN</name>